<dbReference type="EMBL" id="RSCD01000001">
    <property type="protein sequence ID" value="RSH95536.1"/>
    <property type="molecule type" value="Genomic_DNA"/>
</dbReference>
<feature type="compositionally biased region" description="Polar residues" evidence="6">
    <location>
        <begin position="150"/>
        <end position="159"/>
    </location>
</feature>
<dbReference type="PANTHER" id="PTHR31845:SF17">
    <property type="entry name" value="ZN(II)2CYS6 TRANSCRIPTION FACTOR (EUROFUNG)"/>
    <property type="match status" value="1"/>
</dbReference>
<dbReference type="GO" id="GO:0005634">
    <property type="term" value="C:nucleus"/>
    <property type="evidence" value="ECO:0007669"/>
    <property type="project" value="UniProtKB-SubCell"/>
</dbReference>
<feature type="region of interest" description="Disordered" evidence="6">
    <location>
        <begin position="80"/>
        <end position="107"/>
    </location>
</feature>
<gene>
    <name evidence="7" type="ORF">EHS25_000628</name>
</gene>
<dbReference type="STRING" id="1890683.A0A427YWV9"/>
<feature type="compositionally biased region" description="Acidic residues" evidence="6">
    <location>
        <begin position="203"/>
        <end position="214"/>
    </location>
</feature>
<proteinExistence type="predicted"/>
<feature type="region of interest" description="Disordered" evidence="6">
    <location>
        <begin position="148"/>
        <end position="214"/>
    </location>
</feature>
<keyword evidence="5" id="KW-0539">Nucleus</keyword>
<dbReference type="Proteomes" id="UP000279259">
    <property type="component" value="Unassembled WGS sequence"/>
</dbReference>
<name>A0A427YWV9_9TREE</name>
<keyword evidence="8" id="KW-1185">Reference proteome</keyword>
<keyword evidence="4" id="KW-0804">Transcription</keyword>
<evidence type="ECO:0000256" key="6">
    <source>
        <dbReference type="SAM" id="MobiDB-lite"/>
    </source>
</evidence>
<evidence type="ECO:0000256" key="1">
    <source>
        <dbReference type="ARBA" id="ARBA00004123"/>
    </source>
</evidence>
<evidence type="ECO:0000256" key="3">
    <source>
        <dbReference type="ARBA" id="ARBA00023125"/>
    </source>
</evidence>
<dbReference type="PANTHER" id="PTHR31845">
    <property type="entry name" value="FINGER DOMAIN PROTEIN, PUTATIVE-RELATED"/>
    <property type="match status" value="1"/>
</dbReference>
<comment type="caution">
    <text evidence="7">The sequence shown here is derived from an EMBL/GenBank/DDBJ whole genome shotgun (WGS) entry which is preliminary data.</text>
</comment>
<evidence type="ECO:0008006" key="9">
    <source>
        <dbReference type="Google" id="ProtNLM"/>
    </source>
</evidence>
<dbReference type="InterPro" id="IPR051089">
    <property type="entry name" value="prtT"/>
</dbReference>
<organism evidence="7 8">
    <name type="scientific">Saitozyma podzolica</name>
    <dbReference type="NCBI Taxonomy" id="1890683"/>
    <lineage>
        <taxon>Eukaryota</taxon>
        <taxon>Fungi</taxon>
        <taxon>Dikarya</taxon>
        <taxon>Basidiomycota</taxon>
        <taxon>Agaricomycotina</taxon>
        <taxon>Tremellomycetes</taxon>
        <taxon>Tremellales</taxon>
        <taxon>Trimorphomycetaceae</taxon>
        <taxon>Saitozyma</taxon>
    </lineage>
</organism>
<feature type="compositionally biased region" description="Acidic residues" evidence="6">
    <location>
        <begin position="183"/>
        <end position="195"/>
    </location>
</feature>
<evidence type="ECO:0000256" key="2">
    <source>
        <dbReference type="ARBA" id="ARBA00023015"/>
    </source>
</evidence>
<dbReference type="OrthoDB" id="4060227at2759"/>
<dbReference type="GO" id="GO:0000981">
    <property type="term" value="F:DNA-binding transcription factor activity, RNA polymerase II-specific"/>
    <property type="evidence" value="ECO:0007669"/>
    <property type="project" value="TreeGrafter"/>
</dbReference>
<protein>
    <recommendedName>
        <fullName evidence="9">Transcription factor domain-containing protein</fullName>
    </recommendedName>
</protein>
<keyword evidence="3" id="KW-0238">DNA-binding</keyword>
<dbReference type="GO" id="GO:0000976">
    <property type="term" value="F:transcription cis-regulatory region binding"/>
    <property type="evidence" value="ECO:0007669"/>
    <property type="project" value="TreeGrafter"/>
</dbReference>
<evidence type="ECO:0000313" key="8">
    <source>
        <dbReference type="Proteomes" id="UP000279259"/>
    </source>
</evidence>
<sequence>MQLGSLRYQHCTPAPAAVPLAATSPQGVWCSFLASSVVFASTAAYLLTIRSHHHHGPGSCTALVDAPVGLRIREVQQGMRAMPPPQGESGVEAHRAGSASAWSSGTRSNVLGVSHAGAATKRQRMTLVEKELLSLRTTLDATRKELEAVRSQQDGNSSGARCPASRDGGTSTPLDSARSDTKIDEEETGSDDEDLELNRLDGDGSEADDDEEHDDDLVHIEGIRLHKRRRAGVARSGRKKARNETLRRTEEGGVNRELEKVAFDIFGKRCANLMSFVDSRSSLDFEKMRASDSLFYWAIIAVGTREAVELSSIYTYARRRAITLARETLFGGRPTMEDLCGLIIMWTWLSDMWSPGHIVSLIHELGVGEVCSKLFHAWRAHRDAQADPFPAEARLREALRMYGSVFVLDTLEHGVRAITTTVQSTPLSSNVGFSPADPILPYRISGPSPRWRSHIMARAQSAVAHYEEVRPANSDGIIRTMSEYNRALDDWHDKWKHRVSGSTRFHHYSPRESEGSVRFERSLQYIRHVTKIGVNCLPLRSVKTAADIAPERTTFVRIAVEHARALARFVAEHYQPPGINYTSNVTQLQITHAAVLLIRITRNLRGDYDDAAIVEEVRGLADTLANVSGKYYADRIYAILNHQPDNDSDGGPRADLEFNDVLGEMDDDLFAFTSFVQEQGDLDSLFTNWQ</sequence>
<evidence type="ECO:0000256" key="4">
    <source>
        <dbReference type="ARBA" id="ARBA00023163"/>
    </source>
</evidence>
<comment type="subcellular location">
    <subcellularLocation>
        <location evidence="1">Nucleus</location>
    </subcellularLocation>
</comment>
<reference evidence="7 8" key="1">
    <citation type="submission" date="2018-11" db="EMBL/GenBank/DDBJ databases">
        <title>Genome sequence of Saitozyma podzolica DSM 27192.</title>
        <authorList>
            <person name="Aliyu H."/>
            <person name="Gorte O."/>
            <person name="Ochsenreither K."/>
        </authorList>
    </citation>
    <scope>NUCLEOTIDE SEQUENCE [LARGE SCALE GENOMIC DNA]</scope>
    <source>
        <strain evidence="7 8">DSM 27192</strain>
    </source>
</reference>
<dbReference type="CDD" id="cd12148">
    <property type="entry name" value="fungal_TF_MHR"/>
    <property type="match status" value="1"/>
</dbReference>
<evidence type="ECO:0000313" key="7">
    <source>
        <dbReference type="EMBL" id="RSH95536.1"/>
    </source>
</evidence>
<keyword evidence="2" id="KW-0805">Transcription regulation</keyword>
<accession>A0A427YWV9</accession>
<dbReference type="AlphaFoldDB" id="A0A427YWV9"/>
<evidence type="ECO:0000256" key="5">
    <source>
        <dbReference type="ARBA" id="ARBA00023242"/>
    </source>
</evidence>